<name>A0A346Y5Z6_9ACTN</name>
<geneLocation type="plasmid" evidence="3">
    <name>pedy32-46i</name>
</geneLocation>
<sequence length="475" mass="52594">MAFMPTEEQLAFRDAVEFTKPPPKGMAYIYVVKSEGCGCPIYVGETTTSLRARFTGHVRDKVRRIREYPHQDHHRDVQAVTIHLEAVVASRGRRDVEAAVIARYAADGWHLVNDSRYDPSMVEATLATIRIDGCAVATEDARERWRAHVAEQEAASTALSGYLEGHGVSWDGRPNEAVVFAVWAYQRVHGGLPDAALPLVIRHGHMEYRGRPLSKVLELPEATLQGTLDYFADHEARGWSTHMGTSAAMALGWLGEANGGNVHRYDEAIDRLMREADNGFWQDIQSGDADPDPVPSRSTAMSRDFLRDYMGVGSVTGPTLNTDGFHRQWWACDGLGIGIRTAPTPRVTWWGTVGDDGTEYGSDFLQNVHHPLEVSVLRDDWALHWEKVAELATELRDAAGTRDQARWTAAVRRVCLGVEDDVMWLGWRGGFAVLLACVEFGWGTERWQAARGPAGVIAGLSADHGFTAPVIPRTK</sequence>
<feature type="domain" description="GIY-YIG" evidence="1">
    <location>
        <begin position="25"/>
        <end position="119"/>
    </location>
</feature>
<evidence type="ECO:0000313" key="2">
    <source>
        <dbReference type="EMBL" id="AXV09893.1"/>
    </source>
</evidence>
<dbReference type="InterPro" id="IPR000305">
    <property type="entry name" value="GIY-YIG_endonuc"/>
</dbReference>
<evidence type="ECO:0000313" key="3">
    <source>
        <dbReference type="Proteomes" id="UP000264006"/>
    </source>
</evidence>
<dbReference type="PROSITE" id="PS50164">
    <property type="entry name" value="GIY_YIG"/>
    <property type="match status" value="1"/>
</dbReference>
<proteinExistence type="predicted"/>
<dbReference type="Proteomes" id="UP000264006">
    <property type="component" value="Plasmid pEDY32-46I"/>
</dbReference>
<keyword evidence="2" id="KW-0614">Plasmid</keyword>
<reference evidence="2 3" key="1">
    <citation type="submission" date="2018-09" db="EMBL/GenBank/DDBJ databases">
        <title>Complete genome sequence of Euzebya sp. DY32-46 isolated from seawater of Pacific Ocean.</title>
        <authorList>
            <person name="Xu L."/>
            <person name="Wu Y.-H."/>
            <person name="Xu X.-W."/>
        </authorList>
    </citation>
    <scope>NUCLEOTIDE SEQUENCE [LARGE SCALE GENOMIC DNA]</scope>
    <source>
        <strain evidence="2 3">DY32-46</strain>
        <plasmid evidence="3">pedy32-46i</plasmid>
    </source>
</reference>
<gene>
    <name evidence="2" type="ORF">DVS28_b0123</name>
</gene>
<protein>
    <recommendedName>
        <fullName evidence="1">GIY-YIG domain-containing protein</fullName>
    </recommendedName>
</protein>
<accession>A0A346Y5Z6</accession>
<organism evidence="2 3">
    <name type="scientific">Euzebya pacifica</name>
    <dbReference type="NCBI Taxonomy" id="1608957"/>
    <lineage>
        <taxon>Bacteria</taxon>
        <taxon>Bacillati</taxon>
        <taxon>Actinomycetota</taxon>
        <taxon>Nitriliruptoria</taxon>
        <taxon>Euzebyales</taxon>
    </lineage>
</organism>
<dbReference type="AlphaFoldDB" id="A0A346Y5Z6"/>
<dbReference type="KEGG" id="euz:DVS28_b0123"/>
<keyword evidence="3" id="KW-1185">Reference proteome</keyword>
<dbReference type="EMBL" id="CP031166">
    <property type="protein sequence ID" value="AXV09893.1"/>
    <property type="molecule type" value="Genomic_DNA"/>
</dbReference>
<evidence type="ECO:0000259" key="1">
    <source>
        <dbReference type="PROSITE" id="PS50164"/>
    </source>
</evidence>
<dbReference type="RefSeq" id="WP_114594504.1">
    <property type="nucleotide sequence ID" value="NZ_CP031166.1"/>
</dbReference>
<dbReference type="OrthoDB" id="7505659at2"/>